<dbReference type="Proteomes" id="UP000287651">
    <property type="component" value="Unassembled WGS sequence"/>
</dbReference>
<evidence type="ECO:0000313" key="2">
    <source>
        <dbReference type="Proteomes" id="UP000287651"/>
    </source>
</evidence>
<gene>
    <name evidence="1" type="ORF">B296_00040421</name>
</gene>
<reference evidence="1 2" key="1">
    <citation type="journal article" date="2014" name="Agronomy (Basel)">
        <title>A Draft Genome Sequence for Ensete ventricosum, the Drought-Tolerant Tree Against Hunger.</title>
        <authorList>
            <person name="Harrison J."/>
            <person name="Moore K.A."/>
            <person name="Paszkiewicz K."/>
            <person name="Jones T."/>
            <person name="Grant M."/>
            <person name="Ambacheew D."/>
            <person name="Muzemil S."/>
            <person name="Studholme D.J."/>
        </authorList>
    </citation>
    <scope>NUCLEOTIDE SEQUENCE [LARGE SCALE GENOMIC DNA]</scope>
</reference>
<organism evidence="1 2">
    <name type="scientific">Ensete ventricosum</name>
    <name type="common">Abyssinian banana</name>
    <name type="synonym">Musa ensete</name>
    <dbReference type="NCBI Taxonomy" id="4639"/>
    <lineage>
        <taxon>Eukaryota</taxon>
        <taxon>Viridiplantae</taxon>
        <taxon>Streptophyta</taxon>
        <taxon>Embryophyta</taxon>
        <taxon>Tracheophyta</taxon>
        <taxon>Spermatophyta</taxon>
        <taxon>Magnoliopsida</taxon>
        <taxon>Liliopsida</taxon>
        <taxon>Zingiberales</taxon>
        <taxon>Musaceae</taxon>
        <taxon>Ensete</taxon>
    </lineage>
</organism>
<accession>A0A426X1J4</accession>
<dbReference type="EMBL" id="AMZH03029249">
    <property type="protein sequence ID" value="RRT33347.1"/>
    <property type="molecule type" value="Genomic_DNA"/>
</dbReference>
<evidence type="ECO:0000313" key="1">
    <source>
        <dbReference type="EMBL" id="RRT33347.1"/>
    </source>
</evidence>
<protein>
    <submittedName>
        <fullName evidence="1">Uncharacterized protein</fullName>
    </submittedName>
</protein>
<comment type="caution">
    <text evidence="1">The sequence shown here is derived from an EMBL/GenBank/DDBJ whole genome shotgun (WGS) entry which is preliminary data.</text>
</comment>
<proteinExistence type="predicted"/>
<name>A0A426X1J4_ENSVE</name>
<feature type="non-terminal residue" evidence="1">
    <location>
        <position position="1"/>
    </location>
</feature>
<sequence>RKKKREHKKSKKEIIRSYIALHPQAISSTYVGRRNVSPRGKKRLRSGSVWFDLVPFGPITIDFDNRLSISGGINRERKMKRESKKREKMEIIFILSRKKKREKMKIIRSGVGLPLQVISSPCTGRKTYPRVEEVTRYHSAWLRLISTIVGLFRAVSIEGERRRGRRWKLFDPILVFPRERFLLPARYKKRIPCRRSNEAMSPPFF</sequence>
<dbReference type="AlphaFoldDB" id="A0A426X1J4"/>